<reference evidence="1 2" key="1">
    <citation type="submission" date="2020-01" db="EMBL/GenBank/DDBJ databases">
        <title>Patterns of diversity and host range of bacteriophage communities associated with bean-nodulatin bacteria.</title>
        <authorList>
            <person name="Vann Cauwenberghe J."/>
            <person name="Santamaria R.I."/>
            <person name="Bustos P."/>
            <person name="Juarez S."/>
            <person name="Gonzalez V."/>
        </authorList>
    </citation>
    <scope>NUCLEOTIDE SEQUENCE [LARGE SCALE GENOMIC DNA]</scope>
    <source>
        <strain evidence="2">RHph</strain>
    </source>
</reference>
<accession>A0A7S5R7J6</accession>
<protein>
    <submittedName>
        <fullName evidence="1">Uncharacterized protein</fullName>
    </submittedName>
</protein>
<keyword evidence="2" id="KW-1185">Reference proteome</keyword>
<dbReference type="EMBL" id="MN988525">
    <property type="protein sequence ID" value="QIG72567.1"/>
    <property type="molecule type" value="Genomic_DNA"/>
</dbReference>
<evidence type="ECO:0000313" key="2">
    <source>
        <dbReference type="Proteomes" id="UP000655883"/>
    </source>
</evidence>
<sequence>MFNLTLAKFVLEAHKSDKDITSRNGYGGYNIHKESYGFLQKIEKKFGAKSVADLERMIKKEETRRKTPVPDPNPIYKNQRARYRLLRDYLGNSSDLNVYISSQEWDVHNYLGQGWVEKFKSDSILHRWCWNVMKLQFDLDALIIKVRTHSNVVGFEKTNEENDITWTEFVLGEQALDKYIEVLEIRANRKAEREYEEHQEYLRRLAIEDWKREQLAKIRLVQIRDDVKDKSRADKRKRRVAV</sequence>
<dbReference type="Proteomes" id="UP000655883">
    <property type="component" value="Segment"/>
</dbReference>
<organism evidence="1 2">
    <name type="scientific">Rhizobium phage RHph_Y65</name>
    <dbReference type="NCBI Taxonomy" id="2509785"/>
    <lineage>
        <taxon>Viruses</taxon>
        <taxon>Duplodnaviria</taxon>
        <taxon>Heunggongvirae</taxon>
        <taxon>Uroviricota</taxon>
        <taxon>Caudoviricetes</taxon>
        <taxon>Kleczkowskaviridae</taxon>
        <taxon>Cuauhnahuacvirus</taxon>
        <taxon>Cuauhnahuacvirus Y65</taxon>
    </lineage>
</organism>
<name>A0A7S5R7J6_9CAUD</name>
<evidence type="ECO:0000313" key="1">
    <source>
        <dbReference type="EMBL" id="QIG72567.1"/>
    </source>
</evidence>
<gene>
    <name evidence="1" type="ORF">EVB97_009</name>
</gene>
<proteinExistence type="predicted"/>